<evidence type="ECO:0000313" key="8">
    <source>
        <dbReference type="Proteomes" id="UP000824890"/>
    </source>
</evidence>
<keyword evidence="2 4" id="KW-0863">Zinc-finger</keyword>
<evidence type="ECO:0000256" key="2">
    <source>
        <dbReference type="ARBA" id="ARBA00022771"/>
    </source>
</evidence>
<dbReference type="PROSITE" id="PS51999">
    <property type="entry name" value="ZF_GRF"/>
    <property type="match status" value="1"/>
</dbReference>
<organism evidence="7 8">
    <name type="scientific">Brassica napus</name>
    <name type="common">Rape</name>
    <dbReference type="NCBI Taxonomy" id="3708"/>
    <lineage>
        <taxon>Eukaryota</taxon>
        <taxon>Viridiplantae</taxon>
        <taxon>Streptophyta</taxon>
        <taxon>Embryophyta</taxon>
        <taxon>Tracheophyta</taxon>
        <taxon>Spermatophyta</taxon>
        <taxon>Magnoliopsida</taxon>
        <taxon>eudicotyledons</taxon>
        <taxon>Gunneridae</taxon>
        <taxon>Pentapetalae</taxon>
        <taxon>rosids</taxon>
        <taxon>malvids</taxon>
        <taxon>Brassicales</taxon>
        <taxon>Brassicaceae</taxon>
        <taxon>Brassiceae</taxon>
        <taxon>Brassica</taxon>
    </lineage>
</organism>
<accession>A0ABQ8DA14</accession>
<name>A0ABQ8DA14_BRANA</name>
<feature type="region of interest" description="Disordered" evidence="5">
    <location>
        <begin position="1"/>
        <end position="33"/>
    </location>
</feature>
<evidence type="ECO:0000313" key="7">
    <source>
        <dbReference type="EMBL" id="KAH0926221.1"/>
    </source>
</evidence>
<keyword evidence="3" id="KW-0862">Zinc</keyword>
<evidence type="ECO:0000256" key="1">
    <source>
        <dbReference type="ARBA" id="ARBA00022723"/>
    </source>
</evidence>
<proteinExistence type="predicted"/>
<evidence type="ECO:0000256" key="4">
    <source>
        <dbReference type="PROSITE-ProRule" id="PRU01343"/>
    </source>
</evidence>
<evidence type="ECO:0000259" key="6">
    <source>
        <dbReference type="PROSITE" id="PS51999"/>
    </source>
</evidence>
<keyword evidence="1" id="KW-0479">Metal-binding</keyword>
<dbReference type="Proteomes" id="UP000824890">
    <property type="component" value="Unassembled WGS sequence"/>
</dbReference>
<comment type="caution">
    <text evidence="7">The sequence shown here is derived from an EMBL/GenBank/DDBJ whole genome shotgun (WGS) entry which is preliminary data.</text>
</comment>
<dbReference type="PANTHER" id="PTHR48449">
    <property type="entry name" value="DUF1985 DOMAIN-CONTAINING PROTEIN"/>
    <property type="match status" value="1"/>
</dbReference>
<dbReference type="Pfam" id="PF09331">
    <property type="entry name" value="DUF1985"/>
    <property type="match status" value="1"/>
</dbReference>
<gene>
    <name evidence="7" type="ORF">HID58_018477</name>
</gene>
<protein>
    <recommendedName>
        <fullName evidence="6">GRF-type domain-containing protein</fullName>
    </recommendedName>
</protein>
<feature type="compositionally biased region" description="Polar residues" evidence="5">
    <location>
        <begin position="23"/>
        <end position="33"/>
    </location>
</feature>
<dbReference type="EMBL" id="JAGKQM010000005">
    <property type="protein sequence ID" value="KAH0926221.1"/>
    <property type="molecule type" value="Genomic_DNA"/>
</dbReference>
<sequence length="1017" mass="114250">MVIGIMRKPRNKKKSKIPEDDSPPQNEIGGTSLSDLKLPPRLFATYRFPTKRLNIYSSLELLPFIRNVLRGTCEFETIRRSCFGKLFDLPARQCPVSCKLIHSFLTRQLVCRPKNTLWPVFGGLPFRYGLEEFGTVTGLPCGSFPEGYHPATTKKIVAGRDSVWKRLFGKKKIVTTTGLPTLTSVGGISCNPEASGLHYSPANSLTVMDLEDGLLPQHPSITSIDIRRVEFLPDLVVTSIIPINSQPQPGWGVWPDDVKDDSVVYLEQLIADKHPFNKQMWPGGATSEPLIRKPKNRVKKKSATIKQALKPRKVTQTKQRRISSYFTRSSTPSYTNTQLTEMVIQLTTQMKQLCREMKQMKKRYHRWQPSFQALLSRRKKSNKHPINHGPSNQVNMHFLRDTYFISFFIKKVSGFYSALSLDNALYDISFQDDAPLNNTQTEPQPTHTFAPDTQVYSHLFLSGLIRILVNYVLTFVLHYPTEFQDDCAMKTDELPQNLSPIISQYAAQLHREATASPRTAQLHRDATTFPVRSPCINSQTVHVSSDHNNPIIHSSPEHSGGSGQVSPIFLGTIYHSPQQTHTINQEPIDYDEPPRTPVTVQPPWSQLNSVVYDKSEHPNSPEINHILLHGVRIYDPIDPDPPIYDSSIPPRSPPRSRLLLALQPTTPLTSPTKSNDSLSGFAVHAPAVNAFAATASSSSPPCFGSPSLPPKVHSPTIYSFKLSSTELIAEGVVDLTESKDTPSHVPSLEEQHLAHELSKSHLIPALALIAPLSGLEWDLFNNVLSPLQDVYHTTPSEFEFSNKFLLDLAKPKQWTTARHMEVLTHMLAARHSTHLLKEKSAFAKPLLAACIEESWQRHCICTTPPNMSSSSSSTRSNSRTTLGIPTRCWCRSKLTTFGAQTRENLYRRFYRCQIGVKRQDEHHLFKWIGEAIIDEINMLASKQCQLLSEVQSFKDTMTQCLEENGKHIDEALVELRSFNETQTNATYVTKSHSHLVNIAAAAIAVGTMAWLYAKLSN</sequence>
<evidence type="ECO:0000256" key="5">
    <source>
        <dbReference type="SAM" id="MobiDB-lite"/>
    </source>
</evidence>
<reference evidence="7 8" key="1">
    <citation type="submission" date="2021-05" db="EMBL/GenBank/DDBJ databases">
        <title>Genome Assembly of Synthetic Allotetraploid Brassica napus Reveals Homoeologous Exchanges between Subgenomes.</title>
        <authorList>
            <person name="Davis J.T."/>
        </authorList>
    </citation>
    <scope>NUCLEOTIDE SEQUENCE [LARGE SCALE GENOMIC DNA]</scope>
    <source>
        <strain evidence="8">cv. Da-Ae</strain>
        <tissue evidence="7">Seedling</tissue>
    </source>
</reference>
<feature type="domain" description="GRF-type" evidence="6">
    <location>
        <begin position="888"/>
        <end position="931"/>
    </location>
</feature>
<feature type="region of interest" description="Disordered" evidence="5">
    <location>
        <begin position="542"/>
        <end position="564"/>
    </location>
</feature>
<evidence type="ECO:0000256" key="3">
    <source>
        <dbReference type="ARBA" id="ARBA00022833"/>
    </source>
</evidence>
<dbReference type="InterPro" id="IPR010666">
    <property type="entry name" value="Znf_GRF"/>
</dbReference>
<dbReference type="PANTHER" id="PTHR48449:SF1">
    <property type="entry name" value="DUF1985 DOMAIN-CONTAINING PROTEIN"/>
    <property type="match status" value="1"/>
</dbReference>
<feature type="compositionally biased region" description="Polar residues" evidence="5">
    <location>
        <begin position="542"/>
        <end position="552"/>
    </location>
</feature>
<dbReference type="InterPro" id="IPR015410">
    <property type="entry name" value="DUF1985"/>
</dbReference>
<keyword evidence="8" id="KW-1185">Reference proteome</keyword>